<gene>
    <name evidence="1" type="ORF">E7V67_019205</name>
</gene>
<accession>A0ABZ1UGI4</accession>
<dbReference type="Proteomes" id="UP000321323">
    <property type="component" value="Chromosome"/>
</dbReference>
<name>A0ABZ1UGI4_9BURK</name>
<organism evidence="1 2">
    <name type="scientific">[Empedobacter] haloabium</name>
    <dbReference type="NCBI Taxonomy" id="592317"/>
    <lineage>
        <taxon>Bacteria</taxon>
        <taxon>Pseudomonadati</taxon>
        <taxon>Pseudomonadota</taxon>
        <taxon>Betaproteobacteria</taxon>
        <taxon>Burkholderiales</taxon>
        <taxon>Oxalobacteraceae</taxon>
        <taxon>Telluria group</taxon>
        <taxon>Telluria group incertae sedis</taxon>
    </lineage>
</organism>
<proteinExistence type="predicted"/>
<sequence length="137" mass="15194">MKQHITAVVVASGLLLAGCATDEQKLVGRWKSAEPQQYWTFNADHTLVFADAKRAKQLSSKFLSPKMAAARDEDLRFTWALKANPDPNLLDIIVSYQDEQAVLNTIQEFSGDKAMRIGVPAPGTFEQADTIVNFTRP</sequence>
<evidence type="ECO:0000313" key="1">
    <source>
        <dbReference type="EMBL" id="WUR11815.1"/>
    </source>
</evidence>
<keyword evidence="2" id="KW-1185">Reference proteome</keyword>
<dbReference type="EMBL" id="CP136508">
    <property type="protein sequence ID" value="WUR11815.1"/>
    <property type="molecule type" value="Genomic_DNA"/>
</dbReference>
<dbReference type="PROSITE" id="PS51257">
    <property type="entry name" value="PROKAR_LIPOPROTEIN"/>
    <property type="match status" value="1"/>
</dbReference>
<evidence type="ECO:0000313" key="2">
    <source>
        <dbReference type="Proteomes" id="UP000321323"/>
    </source>
</evidence>
<reference evidence="1 2" key="1">
    <citation type="journal article" date="2019" name="Int. J. Syst. Evol. Microbiol.">
        <title>The Draft Whole-Genome Sequence of the Antibiotic Producer Empedobacter haloabium ATCC 31962 Provides Indications for Its Taxonomic Reclassification.</title>
        <authorList>
            <person name="Miess H."/>
            <person name="Arlt P."/>
            <person name="Apel A.K."/>
            <person name="Weber T."/>
            <person name="Nieselt K."/>
            <person name="Hanssen F."/>
            <person name="Czemmel S."/>
            <person name="Nahnsen S."/>
            <person name="Gross H."/>
        </authorList>
    </citation>
    <scope>NUCLEOTIDE SEQUENCE [LARGE SCALE GENOMIC DNA]</scope>
    <source>
        <strain evidence="1 2">ATCC 31962</strain>
    </source>
</reference>
<protein>
    <submittedName>
        <fullName evidence="1">Uncharacterized protein</fullName>
    </submittedName>
</protein>